<protein>
    <submittedName>
        <fullName evidence="2">Antibiotic biosynthesis monooxygenase</fullName>
    </submittedName>
</protein>
<dbReference type="AlphaFoldDB" id="A0A916SVU5"/>
<dbReference type="InterPro" id="IPR011008">
    <property type="entry name" value="Dimeric_a/b-barrel"/>
</dbReference>
<evidence type="ECO:0000313" key="3">
    <source>
        <dbReference type="Proteomes" id="UP000636793"/>
    </source>
</evidence>
<reference evidence="2" key="2">
    <citation type="submission" date="2020-09" db="EMBL/GenBank/DDBJ databases">
        <authorList>
            <person name="Sun Q."/>
            <person name="Zhou Y."/>
        </authorList>
    </citation>
    <scope>NUCLEOTIDE SEQUENCE</scope>
    <source>
        <strain evidence="2">CGMCC 1.15085</strain>
    </source>
</reference>
<feature type="domain" description="ABM" evidence="1">
    <location>
        <begin position="14"/>
        <end position="104"/>
    </location>
</feature>
<name>A0A916SVU5_9MICO</name>
<dbReference type="InterPro" id="IPR007138">
    <property type="entry name" value="ABM_dom"/>
</dbReference>
<reference evidence="2" key="1">
    <citation type="journal article" date="2014" name="Int. J. Syst. Evol. Microbiol.">
        <title>Complete genome sequence of Corynebacterium casei LMG S-19264T (=DSM 44701T), isolated from a smear-ripened cheese.</title>
        <authorList>
            <consortium name="US DOE Joint Genome Institute (JGI-PGF)"/>
            <person name="Walter F."/>
            <person name="Albersmeier A."/>
            <person name="Kalinowski J."/>
            <person name="Ruckert C."/>
        </authorList>
    </citation>
    <scope>NUCLEOTIDE SEQUENCE</scope>
    <source>
        <strain evidence="2">CGMCC 1.15085</strain>
    </source>
</reference>
<dbReference type="EMBL" id="BMHI01000001">
    <property type="protein sequence ID" value="GGB16350.1"/>
    <property type="molecule type" value="Genomic_DNA"/>
</dbReference>
<dbReference type="Gene3D" id="3.30.70.100">
    <property type="match status" value="1"/>
</dbReference>
<evidence type="ECO:0000313" key="2">
    <source>
        <dbReference type="EMBL" id="GGB16350.1"/>
    </source>
</evidence>
<dbReference type="GO" id="GO:0004497">
    <property type="term" value="F:monooxygenase activity"/>
    <property type="evidence" value="ECO:0007669"/>
    <property type="project" value="UniProtKB-KW"/>
</dbReference>
<accession>A0A916SVU5</accession>
<dbReference type="RefSeq" id="WP_188835162.1">
    <property type="nucleotide sequence ID" value="NZ_BMHI01000001.1"/>
</dbReference>
<dbReference type="Pfam" id="PF03992">
    <property type="entry name" value="ABM"/>
    <property type="match status" value="1"/>
</dbReference>
<keyword evidence="3" id="KW-1185">Reference proteome</keyword>
<dbReference type="SUPFAM" id="SSF54909">
    <property type="entry name" value="Dimeric alpha+beta barrel"/>
    <property type="match status" value="1"/>
</dbReference>
<sequence length="110" mass="12806">MSPRAADDYTASPTLESVVLPVRLGQEDEFERAFAGAIPIISRQKGFRDLRLTRCIERPNEYLLQVQWEQLTDHTVGFRGSDDYQLWREALHRFYDPVPTVDHFVEVLRG</sequence>
<organism evidence="2 3">
    <name type="scientific">Flexivirga endophytica</name>
    <dbReference type="NCBI Taxonomy" id="1849103"/>
    <lineage>
        <taxon>Bacteria</taxon>
        <taxon>Bacillati</taxon>
        <taxon>Actinomycetota</taxon>
        <taxon>Actinomycetes</taxon>
        <taxon>Micrococcales</taxon>
        <taxon>Dermacoccaceae</taxon>
        <taxon>Flexivirga</taxon>
    </lineage>
</organism>
<comment type="caution">
    <text evidence="2">The sequence shown here is derived from an EMBL/GenBank/DDBJ whole genome shotgun (WGS) entry which is preliminary data.</text>
</comment>
<gene>
    <name evidence="2" type="ORF">GCM10011492_02600</name>
</gene>
<proteinExistence type="predicted"/>
<keyword evidence="2" id="KW-0560">Oxidoreductase</keyword>
<evidence type="ECO:0000259" key="1">
    <source>
        <dbReference type="PROSITE" id="PS51725"/>
    </source>
</evidence>
<dbReference type="PROSITE" id="PS51725">
    <property type="entry name" value="ABM"/>
    <property type="match status" value="1"/>
</dbReference>
<keyword evidence="2" id="KW-0503">Monooxygenase</keyword>
<dbReference type="Proteomes" id="UP000636793">
    <property type="component" value="Unassembled WGS sequence"/>
</dbReference>